<evidence type="ECO:0000313" key="2">
    <source>
        <dbReference type="EMBL" id="KEJ97961.1"/>
    </source>
</evidence>
<protein>
    <recommendedName>
        <fullName evidence="1">Hint domain-containing protein</fullName>
    </recommendedName>
</protein>
<dbReference type="Gene3D" id="2.170.16.10">
    <property type="entry name" value="Hedgehog/Intein (Hint) domain"/>
    <property type="match status" value="1"/>
</dbReference>
<dbReference type="OrthoDB" id="6305173at2"/>
<reference evidence="2 3" key="1">
    <citation type="submission" date="2014-01" db="EMBL/GenBank/DDBJ databases">
        <title>Sulfitobacter sp. H3 (MCCC 1A00686) Genome Sequencing.</title>
        <authorList>
            <person name="Lai Q."/>
            <person name="Hong Z."/>
        </authorList>
    </citation>
    <scope>NUCLEOTIDE SEQUENCE [LARGE SCALE GENOMIC DNA]</scope>
    <source>
        <strain evidence="2 3">H3</strain>
    </source>
</reference>
<feature type="domain" description="Hint" evidence="1">
    <location>
        <begin position="147"/>
        <end position="256"/>
    </location>
</feature>
<evidence type="ECO:0000313" key="3">
    <source>
        <dbReference type="Proteomes" id="UP000027746"/>
    </source>
</evidence>
<accession>A0A073J8C2</accession>
<dbReference type="EMBL" id="JAMD01000001">
    <property type="protein sequence ID" value="KEJ97961.1"/>
    <property type="molecule type" value="Genomic_DNA"/>
</dbReference>
<gene>
    <name evidence="2" type="ORF">SUH3_02945</name>
</gene>
<dbReference type="AlphaFoldDB" id="A0A073J8C2"/>
<dbReference type="Pfam" id="PF13403">
    <property type="entry name" value="Hint_2"/>
    <property type="match status" value="1"/>
</dbReference>
<name>A0A073J8C2_9RHOB</name>
<dbReference type="InterPro" id="IPR003587">
    <property type="entry name" value="Hint_dom_N"/>
</dbReference>
<organism evidence="2 3">
    <name type="scientific">Pseudosulfitobacter pseudonitzschiae</name>
    <dbReference type="NCBI Taxonomy" id="1402135"/>
    <lineage>
        <taxon>Bacteria</taxon>
        <taxon>Pseudomonadati</taxon>
        <taxon>Pseudomonadota</taxon>
        <taxon>Alphaproteobacteria</taxon>
        <taxon>Rhodobacterales</taxon>
        <taxon>Roseobacteraceae</taxon>
        <taxon>Pseudosulfitobacter</taxon>
    </lineage>
</organism>
<dbReference type="SUPFAM" id="SSF51294">
    <property type="entry name" value="Hedgehog/intein (Hint) domain"/>
    <property type="match status" value="1"/>
</dbReference>
<sequence length="339" mass="36227">MRKPNLPQAPAHSVPVYPAEVFTATDGANMGDALSFADELELDDTYALSPQARPVQLAIQVLEDGFEIAAESPTGVPGAALHLDCALTLMSPDGQTTDSIVVVETDGTGNVAQIYLLPLASLTPRTDYALVGIDTTKAAEKFAEVACARFTRGTHITLASGAQVPIEDLAVGDRVLTRDDGPQKVRWIGQSTVRAVGDFAPICIRAGALNNFNDLVVSPDHRLFIYQRSDQLGAGRSELLVKARHLVNGDTVIRQDGGFVDYFQLLFDAHQIIYAEGIAAESTLVDTRTRATMPDEVTAQLMGNAATERGSAGLSGLDVQETLLNRPDAAELLRKASTR</sequence>
<dbReference type="CDD" id="cd00081">
    <property type="entry name" value="Hint"/>
    <property type="match status" value="1"/>
</dbReference>
<comment type="caution">
    <text evidence="2">The sequence shown here is derived from an EMBL/GenBank/DDBJ whole genome shotgun (WGS) entry which is preliminary data.</text>
</comment>
<dbReference type="InterPro" id="IPR036844">
    <property type="entry name" value="Hint_dom_sf"/>
</dbReference>
<keyword evidence="3" id="KW-1185">Reference proteome</keyword>
<dbReference type="GeneID" id="68870511"/>
<dbReference type="RefSeq" id="WP_037921237.1">
    <property type="nucleotide sequence ID" value="NZ_CP054599.1"/>
</dbReference>
<proteinExistence type="predicted"/>
<evidence type="ECO:0000259" key="1">
    <source>
        <dbReference type="SMART" id="SM00306"/>
    </source>
</evidence>
<dbReference type="SMART" id="SM00306">
    <property type="entry name" value="HintN"/>
    <property type="match status" value="1"/>
</dbReference>
<dbReference type="Proteomes" id="UP000027746">
    <property type="component" value="Unassembled WGS sequence"/>
</dbReference>
<dbReference type="InterPro" id="IPR028992">
    <property type="entry name" value="Hedgehog/Intein_dom"/>
</dbReference>